<accession>A0A369AYQ4</accession>
<organism evidence="4 5">
    <name type="scientific">Vagococcus fluvialis</name>
    <dbReference type="NCBI Taxonomy" id="2738"/>
    <lineage>
        <taxon>Bacteria</taxon>
        <taxon>Bacillati</taxon>
        <taxon>Bacillota</taxon>
        <taxon>Bacilli</taxon>
        <taxon>Lactobacillales</taxon>
        <taxon>Enterococcaceae</taxon>
        <taxon>Vagococcus</taxon>
    </lineage>
</organism>
<evidence type="ECO:0000313" key="4">
    <source>
        <dbReference type="EMBL" id="RSU01118.1"/>
    </source>
</evidence>
<keyword evidence="2" id="KW-0560">Oxidoreductase</keyword>
<dbReference type="InterPro" id="IPR020843">
    <property type="entry name" value="ER"/>
</dbReference>
<dbReference type="CDD" id="cd05289">
    <property type="entry name" value="MDR_like_2"/>
    <property type="match status" value="1"/>
</dbReference>
<dbReference type="PANTHER" id="PTHR48106:SF5">
    <property type="entry name" value="ZINC-CONTAINING ALCOHOL DEHYDROGENASE"/>
    <property type="match status" value="1"/>
</dbReference>
<evidence type="ECO:0000256" key="2">
    <source>
        <dbReference type="ARBA" id="ARBA00023002"/>
    </source>
</evidence>
<dbReference type="InterPro" id="IPR011032">
    <property type="entry name" value="GroES-like_sf"/>
</dbReference>
<dbReference type="SMART" id="SM00829">
    <property type="entry name" value="PKS_ER"/>
    <property type="match status" value="1"/>
</dbReference>
<dbReference type="AlphaFoldDB" id="A0A369AYQ4"/>
<reference evidence="4 5" key="1">
    <citation type="submission" date="2017-05" db="EMBL/GenBank/DDBJ databases">
        <title>Vagococcus spp. assemblies.</title>
        <authorList>
            <person name="Gulvik C.A."/>
        </authorList>
    </citation>
    <scope>NUCLEOTIDE SEQUENCE [LARGE SCALE GENOMIC DNA]</scope>
    <source>
        <strain evidence="4 5">NCFB 2497</strain>
    </source>
</reference>
<dbReference type="Gene3D" id="3.90.180.10">
    <property type="entry name" value="Medium-chain alcohol dehydrogenases, catalytic domain"/>
    <property type="match status" value="1"/>
</dbReference>
<evidence type="ECO:0000313" key="5">
    <source>
        <dbReference type="Proteomes" id="UP000288197"/>
    </source>
</evidence>
<evidence type="ECO:0000259" key="3">
    <source>
        <dbReference type="SMART" id="SM00829"/>
    </source>
</evidence>
<evidence type="ECO:0000256" key="1">
    <source>
        <dbReference type="ARBA" id="ARBA00022857"/>
    </source>
</evidence>
<comment type="caution">
    <text evidence="4">The sequence shown here is derived from an EMBL/GenBank/DDBJ whole genome shotgun (WGS) entry which is preliminary data.</text>
</comment>
<dbReference type="Proteomes" id="UP000288197">
    <property type="component" value="Unassembled WGS sequence"/>
</dbReference>
<sequence length="315" mass="34965">MVKSLALGFNQYGTIDVFEEQVIDVNLSEKTDVLIKVERVSVNPVDISIRKGAMTKSNAPKNFRILGNEFQGEIVELKNLDTSFKLGDKVMAIVPSRADAEYVATSVERIFKVPETMPLDLAAAFPMVATTAYWTLDPYFYDFKPKDTLAIVGASGNVGSLILQLANRKDITIIAVGSKKNEDYLKHLGADIVLDYRNEEQVTHHSQSADYVINASLFNSGEVLALALLKQNGTYLGLNSLPNLATRPDVKAFFMEKAEHMTDKKAMADLTIFYNQDGFELKIGHVLPFSLDGIKEAHQLIETKKNNGKVILKMD</sequence>
<dbReference type="RefSeq" id="WP_114289971.1">
    <property type="nucleotide sequence ID" value="NZ_NGJX01000009.1"/>
</dbReference>
<dbReference type="InterPro" id="IPR036291">
    <property type="entry name" value="NAD(P)-bd_dom_sf"/>
</dbReference>
<dbReference type="GeneID" id="63146835"/>
<gene>
    <name evidence="4" type="ORF">CBF32_09670</name>
</gene>
<keyword evidence="5" id="KW-1185">Reference proteome</keyword>
<dbReference type="SUPFAM" id="SSF51735">
    <property type="entry name" value="NAD(P)-binding Rossmann-fold domains"/>
    <property type="match status" value="1"/>
</dbReference>
<dbReference type="OrthoDB" id="9792162at2"/>
<dbReference type="SUPFAM" id="SSF50129">
    <property type="entry name" value="GroES-like"/>
    <property type="match status" value="1"/>
</dbReference>
<feature type="domain" description="Enoyl reductase (ER)" evidence="3">
    <location>
        <begin position="13"/>
        <end position="312"/>
    </location>
</feature>
<proteinExistence type="predicted"/>
<protein>
    <recommendedName>
        <fullName evidence="3">Enoyl reductase (ER) domain-containing protein</fullName>
    </recommendedName>
</protein>
<dbReference type="Pfam" id="PF13602">
    <property type="entry name" value="ADH_zinc_N_2"/>
    <property type="match status" value="1"/>
</dbReference>
<dbReference type="GO" id="GO:0016651">
    <property type="term" value="F:oxidoreductase activity, acting on NAD(P)H"/>
    <property type="evidence" value="ECO:0007669"/>
    <property type="project" value="TreeGrafter"/>
</dbReference>
<name>A0A369AYQ4_9ENTE</name>
<dbReference type="Pfam" id="PF08240">
    <property type="entry name" value="ADH_N"/>
    <property type="match status" value="1"/>
</dbReference>
<keyword evidence="1" id="KW-0521">NADP</keyword>
<dbReference type="InterPro" id="IPR013154">
    <property type="entry name" value="ADH-like_N"/>
</dbReference>
<dbReference type="EMBL" id="NGJX01000009">
    <property type="protein sequence ID" value="RSU01118.1"/>
    <property type="molecule type" value="Genomic_DNA"/>
</dbReference>
<dbReference type="GO" id="GO:0070402">
    <property type="term" value="F:NADPH binding"/>
    <property type="evidence" value="ECO:0007669"/>
    <property type="project" value="TreeGrafter"/>
</dbReference>
<dbReference type="Gene3D" id="3.40.50.720">
    <property type="entry name" value="NAD(P)-binding Rossmann-like Domain"/>
    <property type="match status" value="1"/>
</dbReference>
<dbReference type="PANTHER" id="PTHR48106">
    <property type="entry name" value="QUINONE OXIDOREDUCTASE PIG3-RELATED"/>
    <property type="match status" value="1"/>
</dbReference>